<dbReference type="GO" id="GO:0008124">
    <property type="term" value="F:4-alpha-hydroxytetrahydrobiopterin dehydratase activity"/>
    <property type="evidence" value="ECO:0007669"/>
    <property type="project" value="UniProtKB-EC"/>
</dbReference>
<name>A0ABZ3CIG5_9STAP</name>
<dbReference type="NCBIfam" id="NF002017">
    <property type="entry name" value="PRK00823.1-2"/>
    <property type="match status" value="1"/>
</dbReference>
<comment type="catalytic activity">
    <reaction evidence="1">
        <text>(4aS,6R)-4a-hydroxy-L-erythro-5,6,7,8-tetrahydrobiopterin = (6R)-L-erythro-6,7-dihydrobiopterin + H2O</text>
        <dbReference type="Rhea" id="RHEA:11920"/>
        <dbReference type="ChEBI" id="CHEBI:15377"/>
        <dbReference type="ChEBI" id="CHEBI:15642"/>
        <dbReference type="ChEBI" id="CHEBI:43120"/>
        <dbReference type="EC" id="4.2.1.96"/>
    </reaction>
</comment>
<dbReference type="PANTHER" id="PTHR12599">
    <property type="entry name" value="PTERIN-4-ALPHA-CARBINOLAMINE DEHYDRATASE"/>
    <property type="match status" value="1"/>
</dbReference>
<evidence type="ECO:0000256" key="4">
    <source>
        <dbReference type="ARBA" id="ARBA00023239"/>
    </source>
</evidence>
<dbReference type="Gene3D" id="3.30.1360.20">
    <property type="entry name" value="Transcriptional coactivator/pterin dehydratase"/>
    <property type="match status" value="1"/>
</dbReference>
<sequence length="95" mass="10880">MSDVKSEVEKLDGWTLEGEKISKKFKFTNYLDGIHFTEKIGIYAESVQHHPGISINYTTVTVSWTTFSKKELTEKDVSGAKACENLYRLFKQAEK</sequence>
<accession>A0ABZ3CIG5</accession>
<evidence type="ECO:0000256" key="3">
    <source>
        <dbReference type="ARBA" id="ARBA00013252"/>
    </source>
</evidence>
<dbReference type="RefSeq" id="WP_342388175.1">
    <property type="nucleotide sequence ID" value="NZ_CP138333.2"/>
</dbReference>
<dbReference type="EC" id="4.2.1.96" evidence="3"/>
<organism evidence="5 6">
    <name type="scientific">Salinicoccus bachuensis</name>
    <dbReference type="NCBI Taxonomy" id="3136731"/>
    <lineage>
        <taxon>Bacteria</taxon>
        <taxon>Bacillati</taxon>
        <taxon>Bacillota</taxon>
        <taxon>Bacilli</taxon>
        <taxon>Bacillales</taxon>
        <taxon>Staphylococcaceae</taxon>
        <taxon>Salinicoccus</taxon>
    </lineage>
</organism>
<keyword evidence="6" id="KW-1185">Reference proteome</keyword>
<gene>
    <name evidence="5" type="ORF">RQP18_00160</name>
</gene>
<evidence type="ECO:0000313" key="6">
    <source>
        <dbReference type="Proteomes" id="UP001455384"/>
    </source>
</evidence>
<comment type="similarity">
    <text evidence="2">Belongs to the pterin-4-alpha-carbinolamine dehydratase family.</text>
</comment>
<dbReference type="CDD" id="cd00488">
    <property type="entry name" value="PCD_DCoH"/>
    <property type="match status" value="1"/>
</dbReference>
<dbReference type="Proteomes" id="UP001455384">
    <property type="component" value="Chromosome"/>
</dbReference>
<evidence type="ECO:0000313" key="5">
    <source>
        <dbReference type="EMBL" id="WZX29622.1"/>
    </source>
</evidence>
<evidence type="ECO:0000256" key="2">
    <source>
        <dbReference type="ARBA" id="ARBA00006472"/>
    </source>
</evidence>
<dbReference type="Pfam" id="PF01329">
    <property type="entry name" value="Pterin_4a"/>
    <property type="match status" value="1"/>
</dbReference>
<keyword evidence="4 5" id="KW-0456">Lyase</keyword>
<proteinExistence type="inferred from homology"/>
<dbReference type="InterPro" id="IPR036428">
    <property type="entry name" value="PCD_sf"/>
</dbReference>
<dbReference type="SUPFAM" id="SSF55248">
    <property type="entry name" value="PCD-like"/>
    <property type="match status" value="1"/>
</dbReference>
<protein>
    <recommendedName>
        <fullName evidence="3">4a-hydroxytetrahydrobiopterin dehydratase</fullName>
        <ecNumber evidence="3">4.2.1.96</ecNumber>
    </recommendedName>
</protein>
<dbReference type="InterPro" id="IPR001533">
    <property type="entry name" value="Pterin_deHydtase"/>
</dbReference>
<evidence type="ECO:0000256" key="1">
    <source>
        <dbReference type="ARBA" id="ARBA00001554"/>
    </source>
</evidence>
<reference evidence="6" key="1">
    <citation type="submission" date="2023-10" db="EMBL/GenBank/DDBJ databases">
        <title>Genome analysis and identification of Salinococcus sp. Bachu38 nov., a PGPR from the rhizosphere of Tamarix.</title>
        <authorList>
            <person name="Liang Z."/>
            <person name="Zhang X."/>
            <person name="Jia J."/>
            <person name="Chen X."/>
            <person name="Wang Y."/>
            <person name="Wang Q."/>
            <person name="Wang R."/>
        </authorList>
    </citation>
    <scope>NUCLEOTIDE SEQUENCE [LARGE SCALE GENOMIC DNA]</scope>
    <source>
        <strain evidence="6">Bachu38</strain>
    </source>
</reference>
<dbReference type="EMBL" id="CP138333">
    <property type="protein sequence ID" value="WZX29622.1"/>
    <property type="molecule type" value="Genomic_DNA"/>
</dbReference>
<dbReference type="PANTHER" id="PTHR12599:SF0">
    <property type="entry name" value="PTERIN-4-ALPHA-CARBINOLAMINE DEHYDRATASE"/>
    <property type="match status" value="1"/>
</dbReference>